<dbReference type="AlphaFoldDB" id="A0A1C6U983"/>
<protein>
    <submittedName>
        <fullName evidence="2">Uncharacterized protein</fullName>
    </submittedName>
</protein>
<feature type="transmembrane region" description="Helical" evidence="1">
    <location>
        <begin position="47"/>
        <end position="69"/>
    </location>
</feature>
<keyword evidence="1" id="KW-0472">Membrane</keyword>
<keyword evidence="3" id="KW-1185">Reference proteome</keyword>
<keyword evidence="1" id="KW-1133">Transmembrane helix</keyword>
<dbReference type="EMBL" id="FMIB01000002">
    <property type="protein sequence ID" value="SCL50650.1"/>
    <property type="molecule type" value="Genomic_DNA"/>
</dbReference>
<evidence type="ECO:0000313" key="3">
    <source>
        <dbReference type="Proteomes" id="UP000198605"/>
    </source>
</evidence>
<feature type="transmembrane region" description="Helical" evidence="1">
    <location>
        <begin position="111"/>
        <end position="130"/>
    </location>
</feature>
<evidence type="ECO:0000313" key="2">
    <source>
        <dbReference type="EMBL" id="SCL50650.1"/>
    </source>
</evidence>
<name>A0A1C6U983_9ACTN</name>
<keyword evidence="1" id="KW-0812">Transmembrane</keyword>
<accession>A0A1C6U983</accession>
<proteinExistence type="predicted"/>
<dbReference type="STRING" id="47854.GA0070603_1035"/>
<sequence length="131" mass="14164">MRVVVEGYLQMIQAVITRLSTQSTTIKGWCVTVTAALLGFGVNATSVMVSVVAFYVVLVFAFLDGYYLGLERAHRALYRLAADEKVEPWSFAIQRPGVREVLRAMCSPSIALLYGASLAATTAVSVSVALK</sequence>
<gene>
    <name evidence="2" type="ORF">GA0070603_1035</name>
</gene>
<reference evidence="3" key="1">
    <citation type="submission" date="2016-06" db="EMBL/GenBank/DDBJ databases">
        <authorList>
            <person name="Varghese N."/>
            <person name="Submissions Spin"/>
        </authorList>
    </citation>
    <scope>NUCLEOTIDE SEQUENCE [LARGE SCALE GENOMIC DNA]</scope>
    <source>
        <strain evidence="3">DSM 44151</strain>
    </source>
</reference>
<evidence type="ECO:0000256" key="1">
    <source>
        <dbReference type="SAM" id="Phobius"/>
    </source>
</evidence>
<organism evidence="2 3">
    <name type="scientific">Micromonospora chersina</name>
    <dbReference type="NCBI Taxonomy" id="47854"/>
    <lineage>
        <taxon>Bacteria</taxon>
        <taxon>Bacillati</taxon>
        <taxon>Actinomycetota</taxon>
        <taxon>Actinomycetes</taxon>
        <taxon>Micromonosporales</taxon>
        <taxon>Micromonosporaceae</taxon>
        <taxon>Micromonospora</taxon>
    </lineage>
</organism>
<dbReference type="Proteomes" id="UP000198605">
    <property type="component" value="Unassembled WGS sequence"/>
</dbReference>